<feature type="transmembrane region" description="Helical" evidence="1">
    <location>
        <begin position="35"/>
        <end position="56"/>
    </location>
</feature>
<keyword evidence="1" id="KW-1133">Transmembrane helix</keyword>
<feature type="transmembrane region" description="Helical" evidence="1">
    <location>
        <begin position="62"/>
        <end position="82"/>
    </location>
</feature>
<organism evidence="2 3">
    <name type="scientific">Sphingobacterium litopenaei</name>
    <dbReference type="NCBI Taxonomy" id="2763500"/>
    <lineage>
        <taxon>Bacteria</taxon>
        <taxon>Pseudomonadati</taxon>
        <taxon>Bacteroidota</taxon>
        <taxon>Sphingobacteriia</taxon>
        <taxon>Sphingobacteriales</taxon>
        <taxon>Sphingobacteriaceae</taxon>
        <taxon>Sphingobacterium</taxon>
    </lineage>
</organism>
<evidence type="ECO:0000313" key="3">
    <source>
        <dbReference type="Proteomes" id="UP000651271"/>
    </source>
</evidence>
<comment type="caution">
    <text evidence="2">The sequence shown here is derived from an EMBL/GenBank/DDBJ whole genome shotgun (WGS) entry which is preliminary data.</text>
</comment>
<name>A0ABR7YDS2_9SPHI</name>
<dbReference type="InterPro" id="IPR021215">
    <property type="entry name" value="DUF2752"/>
</dbReference>
<reference evidence="2 3" key="1">
    <citation type="submission" date="2020-08" db="EMBL/GenBank/DDBJ databases">
        <title>Sphingobacterium sp. DN04309 isolated from aquaculture water.</title>
        <authorList>
            <person name="Zhang M."/>
        </authorList>
    </citation>
    <scope>NUCLEOTIDE SEQUENCE [LARGE SCALE GENOMIC DNA]</scope>
    <source>
        <strain evidence="2 3">DN04309</strain>
    </source>
</reference>
<feature type="transmembrane region" description="Helical" evidence="1">
    <location>
        <begin position="6"/>
        <end position="23"/>
    </location>
</feature>
<dbReference type="Proteomes" id="UP000651271">
    <property type="component" value="Unassembled WGS sequence"/>
</dbReference>
<sequence>MMIKKIPLEILIWLGAFIWLYNLQIDKESISICPIHGLGFSWCPGCGLARSVSLLMHGQVHASFKMHWLGFPVFAVLIYRIIQLTKNYLTLIKPKNDTI</sequence>
<keyword evidence="3" id="KW-1185">Reference proteome</keyword>
<protein>
    <submittedName>
        <fullName evidence="2">DUF2752 domain-containing protein</fullName>
    </submittedName>
</protein>
<evidence type="ECO:0000313" key="2">
    <source>
        <dbReference type="EMBL" id="MBD1429460.1"/>
    </source>
</evidence>
<proteinExistence type="predicted"/>
<dbReference type="EMBL" id="JACOIJ010000011">
    <property type="protein sequence ID" value="MBD1429460.1"/>
    <property type="molecule type" value="Genomic_DNA"/>
</dbReference>
<gene>
    <name evidence="2" type="ORF">H8B04_07750</name>
</gene>
<dbReference type="RefSeq" id="WP_190301982.1">
    <property type="nucleotide sequence ID" value="NZ_JACOIJ010000011.1"/>
</dbReference>
<accession>A0ABR7YDS2</accession>
<dbReference type="Pfam" id="PF10825">
    <property type="entry name" value="DUF2752"/>
    <property type="match status" value="1"/>
</dbReference>
<evidence type="ECO:0000256" key="1">
    <source>
        <dbReference type="SAM" id="Phobius"/>
    </source>
</evidence>
<keyword evidence="1" id="KW-0812">Transmembrane</keyword>
<keyword evidence="1" id="KW-0472">Membrane</keyword>